<accession>A0ABD7YQJ4</accession>
<feature type="domain" description="DUF4935" evidence="2">
    <location>
        <begin position="7"/>
        <end position="196"/>
    </location>
</feature>
<dbReference type="Proteomes" id="UP001241226">
    <property type="component" value="Chromosome 2"/>
</dbReference>
<sequence length="272" mass="32173">MKLDALIFIDTNILLDFYRIRRSDISMEYLNRLEDCKDRLILGSQVEMEYKKNRQKVILETLNRYSKPDWNKLTPPTLLAASQAAQQIEKHKKQIETQQKKINHKIEQILGDPSRHDPVYKHLQRIFKHSSEFNLNRLSKARFGVRRLARKRFTLGYPPRKDNDISIGDAVNWEWIIDCAQRTTKDIIIVTRDTDFGAIYNGKSYLNDWLKIEFQERVSKKRKLVLTDKLSFALKAVDEVVTKEMEDAEQQLLDTIEWLNSQLFKNDDEDEA</sequence>
<evidence type="ECO:0000313" key="3">
    <source>
        <dbReference type="EMBL" id="WGK87365.1"/>
    </source>
</evidence>
<evidence type="ECO:0000256" key="1">
    <source>
        <dbReference type="SAM" id="Coils"/>
    </source>
</evidence>
<protein>
    <submittedName>
        <fullName evidence="3">PIN domain-containing protein</fullName>
    </submittedName>
</protein>
<evidence type="ECO:0000259" key="2">
    <source>
        <dbReference type="Pfam" id="PF16289"/>
    </source>
</evidence>
<dbReference type="InterPro" id="IPR032557">
    <property type="entry name" value="DUF4935"/>
</dbReference>
<reference evidence="3 4" key="1">
    <citation type="submission" date="2022-02" db="EMBL/GenBank/DDBJ databases">
        <title>Emergence and expansion in Europe of a Vibrio aestuarianus clonal complex pathogenic for oysters.</title>
        <authorList>
            <person name="Mesnil A."/>
            <person name="Travers M.-A."/>
        </authorList>
    </citation>
    <scope>NUCLEOTIDE SEQUENCE [LARGE SCALE GENOMIC DNA]</scope>
    <source>
        <strain evidence="3 4">U17</strain>
    </source>
</reference>
<feature type="coiled-coil region" evidence="1">
    <location>
        <begin position="81"/>
        <end position="108"/>
    </location>
</feature>
<keyword evidence="1" id="KW-0175">Coiled coil</keyword>
<proteinExistence type="predicted"/>
<gene>
    <name evidence="3" type="ORF">PYE67_14690</name>
</gene>
<dbReference type="Pfam" id="PF16289">
    <property type="entry name" value="PIN_12"/>
    <property type="match status" value="1"/>
</dbReference>
<dbReference type="AlphaFoldDB" id="A0ABD7YQJ4"/>
<name>A0ABD7YQJ4_9VIBR</name>
<dbReference type="RefSeq" id="WP_222133400.1">
    <property type="nucleotide sequence ID" value="NZ_CALYLG010000249.1"/>
</dbReference>
<organism evidence="3 4">
    <name type="scientific">Vibrio aestuarianus</name>
    <dbReference type="NCBI Taxonomy" id="28171"/>
    <lineage>
        <taxon>Bacteria</taxon>
        <taxon>Pseudomonadati</taxon>
        <taxon>Pseudomonadota</taxon>
        <taxon>Gammaproteobacteria</taxon>
        <taxon>Vibrionales</taxon>
        <taxon>Vibrionaceae</taxon>
        <taxon>Vibrio</taxon>
    </lineage>
</organism>
<evidence type="ECO:0000313" key="4">
    <source>
        <dbReference type="Proteomes" id="UP001241226"/>
    </source>
</evidence>
<dbReference type="EMBL" id="CP118712">
    <property type="protein sequence ID" value="WGK87365.1"/>
    <property type="molecule type" value="Genomic_DNA"/>
</dbReference>